<proteinExistence type="predicted"/>
<dbReference type="Proteomes" id="UP001500851">
    <property type="component" value="Unassembled WGS sequence"/>
</dbReference>
<evidence type="ECO:0000313" key="2">
    <source>
        <dbReference type="EMBL" id="GAA1790836.1"/>
    </source>
</evidence>
<dbReference type="RefSeq" id="WP_344031898.1">
    <property type="nucleotide sequence ID" value="NZ_BAAAOB010000002.1"/>
</dbReference>
<name>A0ABP4XTH1_9MICO</name>
<reference evidence="3" key="1">
    <citation type="journal article" date="2019" name="Int. J. Syst. Evol. Microbiol.">
        <title>The Global Catalogue of Microorganisms (GCM) 10K type strain sequencing project: providing services to taxonomists for standard genome sequencing and annotation.</title>
        <authorList>
            <consortium name="The Broad Institute Genomics Platform"/>
            <consortium name="The Broad Institute Genome Sequencing Center for Infectious Disease"/>
            <person name="Wu L."/>
            <person name="Ma J."/>
        </authorList>
    </citation>
    <scope>NUCLEOTIDE SEQUENCE [LARGE SCALE GENOMIC DNA]</scope>
    <source>
        <strain evidence="3">JCM 14736</strain>
    </source>
</reference>
<gene>
    <name evidence="2" type="ORF">GCM10009768_19840</name>
</gene>
<sequence>MTARIRALVHRDTRRSVDSCCTWITLAWIEDPDEPDRTSCTRMVYRPSWPEAMQEAQVLRAELDRLLMDEMHASLAARRTERAAQLAAETTTKRRQPVVIGPEMEPTA</sequence>
<protein>
    <submittedName>
        <fullName evidence="2">Uncharacterized protein</fullName>
    </submittedName>
</protein>
<feature type="region of interest" description="Disordered" evidence="1">
    <location>
        <begin position="85"/>
        <end position="108"/>
    </location>
</feature>
<dbReference type="EMBL" id="BAAAOB010000002">
    <property type="protein sequence ID" value="GAA1790836.1"/>
    <property type="molecule type" value="Genomic_DNA"/>
</dbReference>
<evidence type="ECO:0000256" key="1">
    <source>
        <dbReference type="SAM" id="MobiDB-lite"/>
    </source>
</evidence>
<keyword evidence="3" id="KW-1185">Reference proteome</keyword>
<organism evidence="2 3">
    <name type="scientific">Leucobacter iarius</name>
    <dbReference type="NCBI Taxonomy" id="333963"/>
    <lineage>
        <taxon>Bacteria</taxon>
        <taxon>Bacillati</taxon>
        <taxon>Actinomycetota</taxon>
        <taxon>Actinomycetes</taxon>
        <taxon>Micrococcales</taxon>
        <taxon>Microbacteriaceae</taxon>
        <taxon>Leucobacter</taxon>
    </lineage>
</organism>
<evidence type="ECO:0000313" key="3">
    <source>
        <dbReference type="Proteomes" id="UP001500851"/>
    </source>
</evidence>
<accession>A0ABP4XTH1</accession>
<comment type="caution">
    <text evidence="2">The sequence shown here is derived from an EMBL/GenBank/DDBJ whole genome shotgun (WGS) entry which is preliminary data.</text>
</comment>